<dbReference type="Proteomes" id="UP000286045">
    <property type="component" value="Unassembled WGS sequence"/>
</dbReference>
<dbReference type="PANTHER" id="PTHR46830">
    <property type="entry name" value="TRANSFERASE, PUTATIVE-RELATED"/>
    <property type="match status" value="1"/>
</dbReference>
<reference evidence="2 3" key="1">
    <citation type="submission" date="2018-12" db="EMBL/GenBank/DDBJ databases">
        <title>Draft genome sequence of Xylaria grammica IHI A82.</title>
        <authorList>
            <person name="Buettner E."/>
            <person name="Kellner H."/>
        </authorList>
    </citation>
    <scope>NUCLEOTIDE SEQUENCE [LARGE SCALE GENOMIC DNA]</scope>
    <source>
        <strain evidence="2 3">IHI A82</strain>
    </source>
</reference>
<evidence type="ECO:0000256" key="1">
    <source>
        <dbReference type="ARBA" id="ARBA00009003"/>
    </source>
</evidence>
<organism evidence="2 3">
    <name type="scientific">Xylaria grammica</name>
    <dbReference type="NCBI Taxonomy" id="363999"/>
    <lineage>
        <taxon>Eukaryota</taxon>
        <taxon>Fungi</taxon>
        <taxon>Dikarya</taxon>
        <taxon>Ascomycota</taxon>
        <taxon>Pezizomycotina</taxon>
        <taxon>Sordariomycetes</taxon>
        <taxon>Xylariomycetidae</taxon>
        <taxon>Xylariales</taxon>
        <taxon>Xylariaceae</taxon>
        <taxon>Xylaria</taxon>
    </lineage>
</organism>
<dbReference type="EMBL" id="RYZI01000546">
    <property type="protein sequence ID" value="RWA04581.1"/>
    <property type="molecule type" value="Genomic_DNA"/>
</dbReference>
<dbReference type="Gene3D" id="3.90.550.20">
    <property type="match status" value="1"/>
</dbReference>
<dbReference type="GO" id="GO:1901135">
    <property type="term" value="P:carbohydrate derivative metabolic process"/>
    <property type="evidence" value="ECO:0007669"/>
    <property type="project" value="UniProtKB-ARBA"/>
</dbReference>
<dbReference type="STRING" id="363999.A0A439CR62"/>
<evidence type="ECO:0000313" key="2">
    <source>
        <dbReference type="EMBL" id="RWA04581.1"/>
    </source>
</evidence>
<dbReference type="PANTHER" id="PTHR46830:SF2">
    <property type="entry name" value="ALPHA-1,4-N-ACETYLGLUCOSAMINYLTRANSFERASE"/>
    <property type="match status" value="1"/>
</dbReference>
<protein>
    <recommendedName>
        <fullName evidence="4">Alpha 1,4-glycosyltransferase domain-containing protein</fullName>
    </recommendedName>
</protein>
<comment type="similarity">
    <text evidence="1">Belongs to the glycosyltransferase 32 family.</text>
</comment>
<keyword evidence="3" id="KW-1185">Reference proteome</keyword>
<gene>
    <name evidence="2" type="ORF">EKO27_g10527</name>
</gene>
<dbReference type="InterPro" id="IPR029044">
    <property type="entry name" value="Nucleotide-diphossugar_trans"/>
</dbReference>
<dbReference type="AlphaFoldDB" id="A0A439CR62"/>
<accession>A0A439CR62</accession>
<comment type="caution">
    <text evidence="2">The sequence shown here is derived from an EMBL/GenBank/DDBJ whole genome shotgun (WGS) entry which is preliminary data.</text>
</comment>
<evidence type="ECO:0008006" key="4">
    <source>
        <dbReference type="Google" id="ProtNLM"/>
    </source>
</evidence>
<dbReference type="InterPro" id="IPR007577">
    <property type="entry name" value="GlycoTrfase_DXD_sugar-bd_CS"/>
</dbReference>
<dbReference type="Pfam" id="PF04488">
    <property type="entry name" value="Gly_transf_sug"/>
    <property type="match status" value="1"/>
</dbReference>
<evidence type="ECO:0000313" key="3">
    <source>
        <dbReference type="Proteomes" id="UP000286045"/>
    </source>
</evidence>
<proteinExistence type="inferred from homology"/>
<dbReference type="SUPFAM" id="SSF53448">
    <property type="entry name" value="Nucleotide-diphospho-sugar transferases"/>
    <property type="match status" value="1"/>
</dbReference>
<name>A0A439CR62_9PEZI</name>
<sequence>MRLGSLYSLRQGRAFACALLALILLAAVNRHRLYDLGDWVRQTHPGSYQYEVEKDSMPTDEELNCLYNSMGPTDDIKLITNHAHFIFGLSNPYEDRSAGLFDFLAFLAVRSAIVGLKASRIFLYYTYLADPSSSKPNQDPFSNPWINRLKDNITLVYYAPAEIGRLKDVSGAQKAACIADVLRLEILSRQGGIYLDIDAFALRPFTNLLQSPRDIIIGQKGGNRAGLCNAIMVARAGSSFIDRWIAEYKHIDFKRERNISKGVADAEA</sequence>